<name>A0A0F9IK08_9ZZZZ</name>
<dbReference type="EMBL" id="LAZR01012228">
    <property type="protein sequence ID" value="KKM27941.1"/>
    <property type="molecule type" value="Genomic_DNA"/>
</dbReference>
<gene>
    <name evidence="1" type="ORF">LCGC14_1569670</name>
</gene>
<protein>
    <submittedName>
        <fullName evidence="1">Uncharacterized protein</fullName>
    </submittedName>
</protein>
<proteinExistence type="predicted"/>
<dbReference type="AlphaFoldDB" id="A0A0F9IK08"/>
<sequence length="122" mass="12350">MISLIITAVILAAALAAIGFGAGTGGIAKGISFGKSIVNLLKGGLTQELRSGGFVTEGGVFQLHADELVNLPKGSAVTPANMVGSAGGRGTQTIVIKGELDGRIIRWVLDEEDRITGNTFGG</sequence>
<accession>A0A0F9IK08</accession>
<organism evidence="1">
    <name type="scientific">marine sediment metagenome</name>
    <dbReference type="NCBI Taxonomy" id="412755"/>
    <lineage>
        <taxon>unclassified sequences</taxon>
        <taxon>metagenomes</taxon>
        <taxon>ecological metagenomes</taxon>
    </lineage>
</organism>
<comment type="caution">
    <text evidence="1">The sequence shown here is derived from an EMBL/GenBank/DDBJ whole genome shotgun (WGS) entry which is preliminary data.</text>
</comment>
<evidence type="ECO:0000313" key="1">
    <source>
        <dbReference type="EMBL" id="KKM27941.1"/>
    </source>
</evidence>
<reference evidence="1" key="1">
    <citation type="journal article" date="2015" name="Nature">
        <title>Complex archaea that bridge the gap between prokaryotes and eukaryotes.</title>
        <authorList>
            <person name="Spang A."/>
            <person name="Saw J.H."/>
            <person name="Jorgensen S.L."/>
            <person name="Zaremba-Niedzwiedzka K."/>
            <person name="Martijn J."/>
            <person name="Lind A.E."/>
            <person name="van Eijk R."/>
            <person name="Schleper C."/>
            <person name="Guy L."/>
            <person name="Ettema T.J."/>
        </authorList>
    </citation>
    <scope>NUCLEOTIDE SEQUENCE</scope>
</reference>